<dbReference type="GO" id="GO:0060070">
    <property type="term" value="P:canonical Wnt signaling pathway"/>
    <property type="evidence" value="ECO:0007669"/>
    <property type="project" value="TreeGrafter"/>
</dbReference>
<dbReference type="GO" id="GO:0005886">
    <property type="term" value="C:plasma membrane"/>
    <property type="evidence" value="ECO:0007669"/>
    <property type="project" value="TreeGrafter"/>
</dbReference>
<dbReference type="Gene3D" id="1.20.1070.10">
    <property type="entry name" value="Rhodopsin 7-helix transmembrane proteins"/>
    <property type="match status" value="1"/>
</dbReference>
<dbReference type="EMBL" id="HM448819">
    <property type="protein sequence ID" value="ADO34161.1"/>
    <property type="molecule type" value="mRNA"/>
</dbReference>
<feature type="transmembrane region" description="Helical" evidence="10">
    <location>
        <begin position="370"/>
        <end position="389"/>
    </location>
</feature>
<dbReference type="SMART" id="SM01330">
    <property type="entry name" value="Frizzled"/>
    <property type="match status" value="1"/>
</dbReference>
<dbReference type="Gene3D" id="1.10.2000.10">
    <property type="entry name" value="Frizzled cysteine-rich domain"/>
    <property type="match status" value="1"/>
</dbReference>
<feature type="transmembrane region" description="Helical" evidence="10">
    <location>
        <begin position="333"/>
        <end position="358"/>
    </location>
</feature>
<evidence type="ECO:0000256" key="3">
    <source>
        <dbReference type="ARBA" id="ARBA00022473"/>
    </source>
</evidence>
<organism evidence="14">
    <name type="scientific">Mnemiopsis leidyi</name>
    <name type="common">Sea walnut</name>
    <name type="synonym">Warty comb jellyfish</name>
    <dbReference type="NCBI Taxonomy" id="27923"/>
    <lineage>
        <taxon>Eukaryota</taxon>
        <taxon>Metazoa</taxon>
        <taxon>Ctenophora</taxon>
        <taxon>Tentaculata</taxon>
        <taxon>Lobata</taxon>
        <taxon>Bolinopsidae</taxon>
        <taxon>Mnemiopsis</taxon>
    </lineage>
</organism>
<keyword evidence="7 9" id="KW-1015">Disulfide bond</keyword>
<evidence type="ECO:0000256" key="10">
    <source>
        <dbReference type="SAM" id="Phobius"/>
    </source>
</evidence>
<evidence type="ECO:0000256" key="8">
    <source>
        <dbReference type="ARBA" id="ARBA00023170"/>
    </source>
</evidence>
<keyword evidence="3" id="KW-0217">Developmental protein</keyword>
<dbReference type="HOGENOM" id="CLU_007873_2_1_1"/>
<reference evidence="14" key="1">
    <citation type="submission" date="2010-06" db="EMBL/GenBank/DDBJ databases">
        <title>Genomic insights into Wnt signalling in an early diverging metazoan, the ctenophore Mnemiopsis leidyi.</title>
        <authorList>
            <person name="Pang K."/>
            <person name="Ryan J.F."/>
            <person name="Mullikin J.C."/>
            <person name="Baxevanis A.D."/>
            <person name="Martindale M.Q."/>
        </authorList>
    </citation>
    <scope>NUCLEOTIDE SEQUENCE</scope>
</reference>
<evidence type="ECO:0000256" key="11">
    <source>
        <dbReference type="SAM" id="SignalP"/>
    </source>
</evidence>
<evidence type="ECO:0000256" key="7">
    <source>
        <dbReference type="ARBA" id="ARBA00023157"/>
    </source>
</evidence>
<dbReference type="PROSITE" id="PS50261">
    <property type="entry name" value="G_PROTEIN_RECEP_F2_4"/>
    <property type="match status" value="1"/>
</dbReference>
<feature type="transmembrane region" description="Helical" evidence="10">
    <location>
        <begin position="279"/>
        <end position="299"/>
    </location>
</feature>
<evidence type="ECO:0000256" key="1">
    <source>
        <dbReference type="ARBA" id="ARBA00004141"/>
    </source>
</evidence>
<accession>E3UKC9</accession>
<dbReference type="SUPFAM" id="SSF63501">
    <property type="entry name" value="Frizzled cysteine-rich domain"/>
    <property type="match status" value="1"/>
</dbReference>
<dbReference type="GO" id="GO:0035567">
    <property type="term" value="P:non-canonical Wnt signaling pathway"/>
    <property type="evidence" value="ECO:0007669"/>
    <property type="project" value="TreeGrafter"/>
</dbReference>
<feature type="transmembrane region" description="Helical" evidence="10">
    <location>
        <begin position="414"/>
        <end position="437"/>
    </location>
</feature>
<feature type="disulfide bond" evidence="9">
    <location>
        <begin position="114"/>
        <end position="138"/>
    </location>
</feature>
<dbReference type="InterPro" id="IPR020067">
    <property type="entry name" value="Frizzled_dom"/>
</dbReference>
<dbReference type="PRINTS" id="PR00489">
    <property type="entry name" value="FRIZZLED"/>
</dbReference>
<dbReference type="GO" id="GO:0042813">
    <property type="term" value="F:Wnt receptor activity"/>
    <property type="evidence" value="ECO:0007669"/>
    <property type="project" value="TreeGrafter"/>
</dbReference>
<dbReference type="OMA" id="NCAIPCK"/>
<dbReference type="PROSITE" id="PS50038">
    <property type="entry name" value="FZ"/>
    <property type="match status" value="1"/>
</dbReference>
<keyword evidence="6 10" id="KW-0472">Membrane</keyword>
<dbReference type="PANTHER" id="PTHR11309">
    <property type="entry name" value="FRIZZLED"/>
    <property type="match status" value="1"/>
</dbReference>
<dbReference type="CDD" id="cd07066">
    <property type="entry name" value="CRD_FZ"/>
    <property type="match status" value="1"/>
</dbReference>
<feature type="domain" description="FZ" evidence="12">
    <location>
        <begin position="25"/>
        <end position="162"/>
    </location>
</feature>
<evidence type="ECO:0000256" key="2">
    <source>
        <dbReference type="ARBA" id="ARBA00008077"/>
    </source>
</evidence>
<comment type="similarity">
    <text evidence="2">Belongs to the G-protein coupled receptor Fz/Smo family.</text>
</comment>
<sequence length="565" mass="64898">MTIKNKEWLITVVIFYLVMEPTGTFEAKHCQEMSLDVKKELCTFESNITHVQFPNFLGMETQQEAIDGLKGYELLLTSEQHCSSSLAFFLCHTYLPICNPEDENVIIKPCRAECEMSRFNCSSLMVHYSYPWPEILSCDKFNWFTEHDPNEPASISKVCAGNPTYTKDNFFKMFPEVVNGTYQHYDPDKPTELKTPDSDDYGFNRSNCPTIGLVNADKKFNDFNCGLKCDSNYFGPRGNTNILKHWTLVWGGLCCLATLFTVMTFIFDQQRFRYPERAIIFSAVCYFFISVGFVLGYFFDDKIVCENNGGNTLVMRQGSSEDGPYLCFFQSFLIYYFMLASFLWWVILNLTWFLAAGLKWGHEAIALKAKFFHGVAWILPGILFLVICIKEEIDGDRLANICFVGNFKTDSLQFYVIAPLAIFYLCGMTFLGLGMFSMCNVRHELHNTGKKTDKLETLMIRIGMFSVLYSIPATILIACFLYERFQRPKWETAYVRHCYSTKKCHSSSDEFVADANLLTFNLIKYLMMLVTGLSTGFWVLLSFKTASNWARLLKCVGRKDSETAV</sequence>
<keyword evidence="8" id="KW-0675">Receptor</keyword>
<dbReference type="InterPro" id="IPR000539">
    <property type="entry name" value="Frizzled/Smoothened_7TM"/>
</dbReference>
<dbReference type="GO" id="GO:0017147">
    <property type="term" value="F:Wnt-protein binding"/>
    <property type="evidence" value="ECO:0007669"/>
    <property type="project" value="TreeGrafter"/>
</dbReference>
<dbReference type="InterPro" id="IPR036790">
    <property type="entry name" value="Frizzled_dom_sf"/>
</dbReference>
<comment type="subcellular location">
    <subcellularLocation>
        <location evidence="1">Membrane</location>
        <topology evidence="1">Multi-pass membrane protein</topology>
    </subcellularLocation>
</comment>
<keyword evidence="4 10" id="KW-0812">Transmembrane</keyword>
<feature type="signal peptide" evidence="11">
    <location>
        <begin position="1"/>
        <end position="24"/>
    </location>
</feature>
<dbReference type="SMART" id="SM00063">
    <property type="entry name" value="FRI"/>
    <property type="match status" value="1"/>
</dbReference>
<evidence type="ECO:0000256" key="4">
    <source>
        <dbReference type="ARBA" id="ARBA00022692"/>
    </source>
</evidence>
<dbReference type="InterPro" id="IPR017981">
    <property type="entry name" value="GPCR_2-like_7TM"/>
</dbReference>
<keyword evidence="5 10" id="KW-1133">Transmembrane helix</keyword>
<proteinExistence type="evidence at transcript level"/>
<feature type="transmembrane region" description="Helical" evidence="10">
    <location>
        <begin position="458"/>
        <end position="482"/>
    </location>
</feature>
<evidence type="ECO:0000256" key="9">
    <source>
        <dbReference type="PROSITE-ProRule" id="PRU00090"/>
    </source>
</evidence>
<dbReference type="InterPro" id="IPR047105">
    <property type="entry name" value="Frizzled-4/Mom-5_7TM"/>
</dbReference>
<evidence type="ECO:0000259" key="12">
    <source>
        <dbReference type="PROSITE" id="PS50038"/>
    </source>
</evidence>
<evidence type="ECO:0000256" key="6">
    <source>
        <dbReference type="ARBA" id="ARBA00023136"/>
    </source>
</evidence>
<evidence type="ECO:0000313" key="14">
    <source>
        <dbReference type="EMBL" id="ADO34161.1"/>
    </source>
</evidence>
<evidence type="ECO:0000256" key="5">
    <source>
        <dbReference type="ARBA" id="ARBA00022989"/>
    </source>
</evidence>
<feature type="transmembrane region" description="Helical" evidence="10">
    <location>
        <begin position="246"/>
        <end position="267"/>
    </location>
</feature>
<feature type="domain" description="G-protein coupled receptors family 2 profile 2" evidence="13">
    <location>
        <begin position="243"/>
        <end position="547"/>
    </location>
</feature>
<dbReference type="Pfam" id="PF01392">
    <property type="entry name" value="Fz"/>
    <property type="match status" value="1"/>
</dbReference>
<name>E3UKC9_MNELE</name>
<dbReference type="Pfam" id="PF01534">
    <property type="entry name" value="Frizzled"/>
    <property type="match status" value="1"/>
</dbReference>
<feature type="chain" id="PRO_5003182494" evidence="11">
    <location>
        <begin position="25"/>
        <end position="565"/>
    </location>
</feature>
<dbReference type="AlphaFoldDB" id="E3UKC9"/>
<comment type="caution">
    <text evidence="9">Lacks conserved residue(s) required for the propagation of feature annotation.</text>
</comment>
<protein>
    <submittedName>
        <fullName evidence="14">Frizzled</fullName>
    </submittedName>
</protein>
<gene>
    <name evidence="14" type="primary">FzdA</name>
</gene>
<keyword evidence="11" id="KW-0732">Signal</keyword>
<evidence type="ECO:0000259" key="13">
    <source>
        <dbReference type="PROSITE" id="PS50261"/>
    </source>
</evidence>
<feature type="transmembrane region" description="Helical" evidence="10">
    <location>
        <begin position="522"/>
        <end position="541"/>
    </location>
</feature>
<dbReference type="InterPro" id="IPR015526">
    <property type="entry name" value="Frizzled/SFRP"/>
</dbReference>
<dbReference type="CDD" id="cd13951">
    <property type="entry name" value="7tmF_Frizzled_SMO"/>
    <property type="match status" value="1"/>
</dbReference>